<dbReference type="EMBL" id="CAJOBJ010117068">
    <property type="protein sequence ID" value="CAF4658149.1"/>
    <property type="molecule type" value="Genomic_DNA"/>
</dbReference>
<reference evidence="2" key="1">
    <citation type="submission" date="2021-02" db="EMBL/GenBank/DDBJ databases">
        <authorList>
            <person name="Nowell W R."/>
        </authorList>
    </citation>
    <scope>NUCLEOTIDE SEQUENCE</scope>
</reference>
<dbReference type="AlphaFoldDB" id="A0A8S3BL89"/>
<sequence>MTLLIGNISILHLTFEEKKELISFSGQTCFRDREIHNKLEKHR</sequence>
<name>A0A8S3BL89_9BILA</name>
<organism evidence="2 3">
    <name type="scientific">Rotaria magnacalcarata</name>
    <dbReference type="NCBI Taxonomy" id="392030"/>
    <lineage>
        <taxon>Eukaryota</taxon>
        <taxon>Metazoa</taxon>
        <taxon>Spiralia</taxon>
        <taxon>Gnathifera</taxon>
        <taxon>Rotifera</taxon>
        <taxon>Eurotatoria</taxon>
        <taxon>Bdelloidea</taxon>
        <taxon>Philodinida</taxon>
        <taxon>Philodinidae</taxon>
        <taxon>Rotaria</taxon>
    </lineage>
</organism>
<evidence type="ECO:0000313" key="2">
    <source>
        <dbReference type="EMBL" id="CAF4831223.1"/>
    </source>
</evidence>
<proteinExistence type="predicted"/>
<gene>
    <name evidence="2" type="ORF">BYL167_LOCUS49432</name>
    <name evidence="1" type="ORF">GIL414_LOCUS41361</name>
</gene>
<dbReference type="EMBL" id="CAJOBH010147055">
    <property type="protein sequence ID" value="CAF4831223.1"/>
    <property type="molecule type" value="Genomic_DNA"/>
</dbReference>
<evidence type="ECO:0000313" key="3">
    <source>
        <dbReference type="Proteomes" id="UP000681967"/>
    </source>
</evidence>
<protein>
    <submittedName>
        <fullName evidence="2">Uncharacterized protein</fullName>
    </submittedName>
</protein>
<evidence type="ECO:0000313" key="1">
    <source>
        <dbReference type="EMBL" id="CAF4658149.1"/>
    </source>
</evidence>
<dbReference type="Proteomes" id="UP000681967">
    <property type="component" value="Unassembled WGS sequence"/>
</dbReference>
<accession>A0A8S3BL89</accession>
<feature type="non-terminal residue" evidence="2">
    <location>
        <position position="43"/>
    </location>
</feature>
<dbReference type="Proteomes" id="UP000681720">
    <property type="component" value="Unassembled WGS sequence"/>
</dbReference>
<comment type="caution">
    <text evidence="2">The sequence shown here is derived from an EMBL/GenBank/DDBJ whole genome shotgun (WGS) entry which is preliminary data.</text>
</comment>